<dbReference type="InterPro" id="IPR050383">
    <property type="entry name" value="GlyoxalaseI/FosfomycinResist"/>
</dbReference>
<dbReference type="Pfam" id="PF00903">
    <property type="entry name" value="Glyoxalase"/>
    <property type="match status" value="1"/>
</dbReference>
<dbReference type="InterPro" id="IPR004360">
    <property type="entry name" value="Glyas_Fos-R_dOase_dom"/>
</dbReference>
<dbReference type="STRING" id="1302689.RG47T_4668"/>
<reference evidence="2 3" key="1">
    <citation type="submission" date="2016-11" db="EMBL/GenBank/DDBJ databases">
        <title>Whole Genome Sequencing of Mucilaginibacter polytrichastri RG4-7(T) isolated from the moss sample.</title>
        <authorList>
            <person name="Li Y."/>
        </authorList>
    </citation>
    <scope>NUCLEOTIDE SEQUENCE [LARGE SCALE GENOMIC DNA]</scope>
    <source>
        <strain evidence="2 3">RG4-7</strain>
    </source>
</reference>
<sequence>MCNADIPDLGRIIKLNSPKLCLLIAVNRGMEINRLDHLVLTVADVDATCKFYSEVLGMVVETFGDNRKALKFGNQKINLHQKGNEIDPKANRPTPGSADLCFITDTPIARVEQELIGKGLNLIASRVERTGATGKIVSIYFRDPDLNLIEVSNYL</sequence>
<dbReference type="Proteomes" id="UP000186720">
    <property type="component" value="Unassembled WGS sequence"/>
</dbReference>
<evidence type="ECO:0000259" key="1">
    <source>
        <dbReference type="PROSITE" id="PS51819"/>
    </source>
</evidence>
<organism evidence="2 3">
    <name type="scientific">Mucilaginibacter polytrichastri</name>
    <dbReference type="NCBI Taxonomy" id="1302689"/>
    <lineage>
        <taxon>Bacteria</taxon>
        <taxon>Pseudomonadati</taxon>
        <taxon>Bacteroidota</taxon>
        <taxon>Sphingobacteriia</taxon>
        <taxon>Sphingobacteriales</taxon>
        <taxon>Sphingobacteriaceae</taxon>
        <taxon>Mucilaginibacter</taxon>
    </lineage>
</organism>
<dbReference type="InterPro" id="IPR029068">
    <property type="entry name" value="Glyas_Bleomycin-R_OHBP_Dase"/>
</dbReference>
<evidence type="ECO:0000313" key="2">
    <source>
        <dbReference type="EMBL" id="OKS89186.1"/>
    </source>
</evidence>
<protein>
    <submittedName>
        <fullName evidence="2">Virulence protein</fullName>
    </submittedName>
</protein>
<dbReference type="CDD" id="cd07253">
    <property type="entry name" value="GLOD5"/>
    <property type="match status" value="1"/>
</dbReference>
<dbReference type="SUPFAM" id="SSF54593">
    <property type="entry name" value="Glyoxalase/Bleomycin resistance protein/Dihydroxybiphenyl dioxygenase"/>
    <property type="match status" value="1"/>
</dbReference>
<dbReference type="Gene3D" id="3.10.180.10">
    <property type="entry name" value="2,3-Dihydroxybiphenyl 1,2-Dioxygenase, domain 1"/>
    <property type="match status" value="1"/>
</dbReference>
<accession>A0A1Q6A5B0</accession>
<dbReference type="PANTHER" id="PTHR21366:SF14">
    <property type="entry name" value="GLYOXALASE DOMAIN-CONTAINING PROTEIN 5"/>
    <property type="match status" value="1"/>
</dbReference>
<feature type="domain" description="VOC" evidence="1">
    <location>
        <begin position="34"/>
        <end position="154"/>
    </location>
</feature>
<dbReference type="InterPro" id="IPR037523">
    <property type="entry name" value="VOC_core"/>
</dbReference>
<dbReference type="PROSITE" id="PS51819">
    <property type="entry name" value="VOC"/>
    <property type="match status" value="1"/>
</dbReference>
<dbReference type="AlphaFoldDB" id="A0A1Q6A5B0"/>
<proteinExistence type="predicted"/>
<name>A0A1Q6A5B0_9SPHI</name>
<evidence type="ECO:0000313" key="3">
    <source>
        <dbReference type="Proteomes" id="UP000186720"/>
    </source>
</evidence>
<dbReference type="EMBL" id="MPPL01000001">
    <property type="protein sequence ID" value="OKS89186.1"/>
    <property type="molecule type" value="Genomic_DNA"/>
</dbReference>
<dbReference type="PANTHER" id="PTHR21366">
    <property type="entry name" value="GLYOXALASE FAMILY PROTEIN"/>
    <property type="match status" value="1"/>
</dbReference>
<comment type="caution">
    <text evidence="2">The sequence shown here is derived from an EMBL/GenBank/DDBJ whole genome shotgun (WGS) entry which is preliminary data.</text>
</comment>
<gene>
    <name evidence="2" type="ORF">RG47T_4668</name>
</gene>
<keyword evidence="3" id="KW-1185">Reference proteome</keyword>